<dbReference type="InterPro" id="IPR042245">
    <property type="entry name" value="Tgt2/MlaC_sf"/>
</dbReference>
<dbReference type="Pfam" id="PF05494">
    <property type="entry name" value="MlaC"/>
    <property type="match status" value="1"/>
</dbReference>
<gene>
    <name evidence="2" type="ordered locus">Hden_0485</name>
</gene>
<evidence type="ECO:0000313" key="3">
    <source>
        <dbReference type="Proteomes" id="UP000002033"/>
    </source>
</evidence>
<dbReference type="AlphaFoldDB" id="D8JS47"/>
<name>D8JS47_HYPDA</name>
<accession>D8JS47</accession>
<dbReference type="PANTHER" id="PTHR36573">
    <property type="entry name" value="INTERMEMBRANE PHOSPHOLIPID TRANSPORT SYSTEM BINDING PROTEIN MLAC"/>
    <property type="match status" value="1"/>
</dbReference>
<dbReference type="NCBIfam" id="TIGR03481">
    <property type="entry name" value="HpnM"/>
    <property type="match status" value="1"/>
</dbReference>
<keyword evidence="3" id="KW-1185">Reference proteome</keyword>
<evidence type="ECO:0000313" key="2">
    <source>
        <dbReference type="EMBL" id="ADJ22306.1"/>
    </source>
</evidence>
<keyword evidence="1" id="KW-0732">Signal</keyword>
<dbReference type="InterPro" id="IPR008869">
    <property type="entry name" value="MlaC/ttg2D"/>
</dbReference>
<dbReference type="Proteomes" id="UP000002033">
    <property type="component" value="Chromosome"/>
</dbReference>
<dbReference type="HOGENOM" id="CLU_094502_1_1_5"/>
<dbReference type="KEGG" id="hdn:Hden_0485"/>
<protein>
    <submittedName>
        <fullName evidence="2">Hopanoid biosynthesis associated membrane protein HpnM</fullName>
    </submittedName>
</protein>
<proteinExistence type="predicted"/>
<dbReference type="eggNOG" id="COG2854">
    <property type="taxonomic scope" value="Bacteria"/>
</dbReference>
<evidence type="ECO:0000256" key="1">
    <source>
        <dbReference type="SAM" id="SignalP"/>
    </source>
</evidence>
<sequence length="209" mass="22585" precursor="true">MLPTRLSICKSMILRSFLVAGLFFSTAAPTWAAEAPDAINGLNAQLLATMKQAQSLGVQGRYDALSPVLAKTYDIGSMTRAAVGANWETLQPAQKAALTDAFARMMIATYAKRFDGFSGETFKITEVTDRATDKMVKTQIIQSNGKPVAINYLMRKSGPEWRVVDVYLDGTISELASRRAEFTSILKAGGPDALIASLRKQGDRLLSGG</sequence>
<dbReference type="EMBL" id="CP002083">
    <property type="protein sequence ID" value="ADJ22306.1"/>
    <property type="molecule type" value="Genomic_DNA"/>
</dbReference>
<reference evidence="3" key="1">
    <citation type="journal article" date="2011" name="J. Bacteriol.">
        <title>Genome sequences of eight morphologically diverse alphaproteobacteria.</title>
        <authorList>
            <consortium name="US DOE Joint Genome Institute"/>
            <person name="Brown P.J."/>
            <person name="Kysela D.T."/>
            <person name="Buechlein A."/>
            <person name="Hemmerich C."/>
            <person name="Brun Y.V."/>
        </authorList>
    </citation>
    <scope>NUCLEOTIDE SEQUENCE [LARGE SCALE GENOMIC DNA]</scope>
    <source>
        <strain evidence="3">ATCC 51888 / DSM 1869 / NCIB 11706 / TK 0415</strain>
    </source>
</reference>
<feature type="signal peptide" evidence="1">
    <location>
        <begin position="1"/>
        <end position="32"/>
    </location>
</feature>
<dbReference type="InterPro" id="IPR017842">
    <property type="entry name" value="Hopanoid_biosyn-assoc_HpnM"/>
</dbReference>
<dbReference type="PANTHER" id="PTHR36573:SF1">
    <property type="entry name" value="INTERMEMBRANE PHOSPHOLIPID TRANSPORT SYSTEM BINDING PROTEIN MLAC"/>
    <property type="match status" value="1"/>
</dbReference>
<organism evidence="2 3">
    <name type="scientific">Hyphomicrobium denitrificans (strain ATCC 51888 / DSM 1869 / NCIMB 11706 / TK 0415)</name>
    <dbReference type="NCBI Taxonomy" id="582899"/>
    <lineage>
        <taxon>Bacteria</taxon>
        <taxon>Pseudomonadati</taxon>
        <taxon>Pseudomonadota</taxon>
        <taxon>Alphaproteobacteria</taxon>
        <taxon>Hyphomicrobiales</taxon>
        <taxon>Hyphomicrobiaceae</taxon>
        <taxon>Hyphomicrobium</taxon>
    </lineage>
</organism>
<dbReference type="STRING" id="582899.Hden_0485"/>
<dbReference type="Gene3D" id="3.10.450.710">
    <property type="entry name" value="Tgt2/MlaC"/>
    <property type="match status" value="1"/>
</dbReference>
<feature type="chain" id="PRO_5003116284" evidence="1">
    <location>
        <begin position="33"/>
        <end position="209"/>
    </location>
</feature>